<comment type="caution">
    <text evidence="1">The sequence shown here is derived from an EMBL/GenBank/DDBJ whole genome shotgun (WGS) entry which is preliminary data.</text>
</comment>
<dbReference type="EMBL" id="JANRMS010001166">
    <property type="protein sequence ID" value="KAJ3530480.1"/>
    <property type="molecule type" value="Genomic_DNA"/>
</dbReference>
<organism evidence="1 2">
    <name type="scientific">Fusarium decemcellulare</name>
    <dbReference type="NCBI Taxonomy" id="57161"/>
    <lineage>
        <taxon>Eukaryota</taxon>
        <taxon>Fungi</taxon>
        <taxon>Dikarya</taxon>
        <taxon>Ascomycota</taxon>
        <taxon>Pezizomycotina</taxon>
        <taxon>Sordariomycetes</taxon>
        <taxon>Hypocreomycetidae</taxon>
        <taxon>Hypocreales</taxon>
        <taxon>Nectriaceae</taxon>
        <taxon>Fusarium</taxon>
        <taxon>Fusarium decemcellulare species complex</taxon>
    </lineage>
</organism>
<protein>
    <submittedName>
        <fullName evidence="1">Uncharacterized protein</fullName>
    </submittedName>
</protein>
<name>A0ACC1S222_9HYPO</name>
<accession>A0ACC1S222</accession>
<evidence type="ECO:0000313" key="2">
    <source>
        <dbReference type="Proteomes" id="UP001148629"/>
    </source>
</evidence>
<sequence length="413" mass="45021">MASPHVAGLGAYLLGLGEKAEGLCDYIVSTALEGVISGVGSSTPNKLINNGIGKAKSNKSKVLPSFKMKAAVSLFLLSLASALPTTYLDLEDELAARRANITEREATLEERQASVSIHDLFKNKGKVYFGTATDRGLLTSGKNAAIIQANFGQVTPENSMKWDSLQPSQGSFNFANSDYLVDWAVQNSKSIRGHTLVWHSQLPQWVKNINNANTLREVIRTHVKTVVGRYKNKIRAWDVVNEIFNEDGTIRSSVFSNLLGEEFVSIAFKAAREADPSARLYINDYNLDRAGSSKVNLMRYYVDKWISEGVPIDGIGTQAHLTGGQGSAIQGALEQLATAPVTEIAITELDIAQAPTSDYVSVVQGCLRVSKCWGITVWGISDKDSWRAGTNPLLFDNNYNPKSAYQGIVDLLR</sequence>
<keyword evidence="2" id="KW-1185">Reference proteome</keyword>
<dbReference type="Proteomes" id="UP001148629">
    <property type="component" value="Unassembled WGS sequence"/>
</dbReference>
<evidence type="ECO:0000313" key="1">
    <source>
        <dbReference type="EMBL" id="KAJ3530480.1"/>
    </source>
</evidence>
<gene>
    <name evidence="1" type="ORF">NM208_g9308</name>
</gene>
<reference evidence="1" key="1">
    <citation type="submission" date="2022-08" db="EMBL/GenBank/DDBJ databases">
        <title>Genome Sequence of Fusarium decemcellulare.</title>
        <authorList>
            <person name="Buettner E."/>
        </authorList>
    </citation>
    <scope>NUCLEOTIDE SEQUENCE</scope>
    <source>
        <strain evidence="1">Babe19</strain>
    </source>
</reference>
<proteinExistence type="predicted"/>